<sequence length="910" mass="101202">MSDSDLSDVESSRGATPLRAVTAAETTSSVDLLDQATALIRAKVVQTLQARNVTAEQLVAVMKGHDKNDVVRTVPMVLSSLVTSVSKQTTMRVAMRKALQLLQAQHDFDFSGFNDVYKLFLEGREPEKRSSIAIEVCNRFFKDNQPFKGYLQLKTEGSNLKHLKVICDCAERLNLTPEKIQGYAFRIRDLRVAGKPGTQGVSQLVTGDDLDQLKAELQRCEANLSSKRKKDLDIEDNLPDTKKNKAADKKKNKGEDTSANQKEDESEPVPEAVIGREAEFRNDKRTPKDAAKLYTYAIHRPQAGLHYVGFASWMNSSYVHGHAGQGKFRLDGKEGGGEIRASRIVSFFDALQRHEPGYFLSWLILPPMANGAKQQQKWMQVSRLVNQGSPSYEDLGVVFVKKDSDDINRNLASGSAVMVRNNMEFNNYPFGGRQLAELCAGKPAFAITRRTLMDTEDPEQSQIPAHPEVFMRDPVALDDHTKLELPMLEDFYDTLREVLPLPNMNVNSCDRALNEIQSHLPLVYGNTDAVCEVADPTLTVLHKDDRWKLLRRAPGQLLPWKGKDPREMTATGMSPRSKVDQADWLQRRAFEAYGPKRCVGVAGSLRKATSPVAGSYLWSVVLRGERLVILHLPGTGSDKEENTFKFIQHAGDLLIVPPGMKYSWYNIRTTISDEGYFYTINGFSPSYSEPVDSFQAMLKRPGSHVKSSDEIIAYWVIICQGFRLSAGFDQDALGRDQRQAFLRFLLSSPFKYIPPFSGELLDEFDLRMVVQALGWTAPMAALLLKRLSSGFAGMDLPLMGDSITAAEADGDLVTSDEDEVSEGEEHANDGSPIQWNEESDSGEPNNTETQPANSGKTDRLEETQKDESGAAPIDVELDHADSQQHSEEWGPEFDSQALAAATMMEQSGAE</sequence>
<dbReference type="Proteomes" id="UP001234202">
    <property type="component" value="Unassembled WGS sequence"/>
</dbReference>
<organism evidence="1 2">
    <name type="scientific">Naganishia onofrii</name>
    <dbReference type="NCBI Taxonomy" id="1851511"/>
    <lineage>
        <taxon>Eukaryota</taxon>
        <taxon>Fungi</taxon>
        <taxon>Dikarya</taxon>
        <taxon>Basidiomycota</taxon>
        <taxon>Agaricomycotina</taxon>
        <taxon>Tremellomycetes</taxon>
        <taxon>Filobasidiales</taxon>
        <taxon>Filobasidiaceae</taxon>
        <taxon>Naganishia</taxon>
    </lineage>
</organism>
<comment type="caution">
    <text evidence="1">The sequence shown here is derived from an EMBL/GenBank/DDBJ whole genome shotgun (WGS) entry which is preliminary data.</text>
</comment>
<proteinExistence type="predicted"/>
<name>A0ACC2XER2_9TREE</name>
<reference evidence="1" key="1">
    <citation type="submission" date="2023-04" db="EMBL/GenBank/DDBJ databases">
        <title>Draft Genome sequencing of Naganishia species isolated from polar environments using Oxford Nanopore Technology.</title>
        <authorList>
            <person name="Leo P."/>
            <person name="Venkateswaran K."/>
        </authorList>
    </citation>
    <scope>NUCLEOTIDE SEQUENCE</scope>
    <source>
        <strain evidence="1">DBVPG 5303</strain>
    </source>
</reference>
<accession>A0ACC2XER2</accession>
<keyword evidence="2" id="KW-1185">Reference proteome</keyword>
<protein>
    <submittedName>
        <fullName evidence="1">Uncharacterized protein</fullName>
    </submittedName>
</protein>
<evidence type="ECO:0000313" key="2">
    <source>
        <dbReference type="Proteomes" id="UP001234202"/>
    </source>
</evidence>
<gene>
    <name evidence="1" type="ORF">QFC24_004456</name>
</gene>
<evidence type="ECO:0000313" key="1">
    <source>
        <dbReference type="EMBL" id="KAJ9121874.1"/>
    </source>
</evidence>
<dbReference type="EMBL" id="JASBWV010000016">
    <property type="protein sequence ID" value="KAJ9121874.1"/>
    <property type="molecule type" value="Genomic_DNA"/>
</dbReference>